<reference evidence="2 3" key="1">
    <citation type="journal article" date="2008" name="Nat. Biotechnol.">
        <title>Genome sequencing and analysis of the filamentous fungus Penicillium chrysogenum.</title>
        <authorList>
            <person name="van den Berg M.A."/>
            <person name="Albang R."/>
            <person name="Albermann K."/>
            <person name="Badger J.H."/>
            <person name="Daran J.-M."/>
            <person name="Driessen A.J.M."/>
            <person name="Garcia-Estrada C."/>
            <person name="Fedorova N.D."/>
            <person name="Harris D.M."/>
            <person name="Heijne W.H.M."/>
            <person name="Joardar V.S."/>
            <person name="Kiel J.A.K.W."/>
            <person name="Kovalchuk A."/>
            <person name="Martin J.F."/>
            <person name="Nierman W.C."/>
            <person name="Nijland J.G."/>
            <person name="Pronk J.T."/>
            <person name="Roubos J.A."/>
            <person name="van der Klei I.J."/>
            <person name="van Peij N.N.M.E."/>
            <person name="Veenhuis M."/>
            <person name="von Doehren H."/>
            <person name="Wagner C."/>
            <person name="Wortman J.R."/>
            <person name="Bovenberg R.A.L."/>
        </authorList>
    </citation>
    <scope>NUCLEOTIDE SEQUENCE [LARGE SCALE GENOMIC DNA]</scope>
    <source>
        <strain evidence="3">ATCC 28089 / DSM 1075 / NRRL 1951 / Wisconsin 54-1255</strain>
    </source>
</reference>
<feature type="region of interest" description="Disordered" evidence="1">
    <location>
        <begin position="67"/>
        <end position="120"/>
    </location>
</feature>
<protein>
    <submittedName>
        <fullName evidence="2">Uncharacterized protein</fullName>
    </submittedName>
</protein>
<proteinExistence type="predicted"/>
<evidence type="ECO:0000256" key="1">
    <source>
        <dbReference type="SAM" id="MobiDB-lite"/>
    </source>
</evidence>
<dbReference type="OMA" id="NCEPPIK"/>
<accession>B6HED2</accession>
<gene>
    <name evidence="2" type="ORF">Pc20g05080</name>
    <name evidence="2" type="ORF">PCH_Pc20g05080</name>
</gene>
<name>B6HED2_PENRW</name>
<dbReference type="Proteomes" id="UP000000724">
    <property type="component" value="Contig Pc00c20"/>
</dbReference>
<organism evidence="2 3">
    <name type="scientific">Penicillium rubens (strain ATCC 28089 / DSM 1075 / NRRL 1951 / Wisconsin 54-1255)</name>
    <name type="common">Penicillium chrysogenum</name>
    <dbReference type="NCBI Taxonomy" id="500485"/>
    <lineage>
        <taxon>Eukaryota</taxon>
        <taxon>Fungi</taxon>
        <taxon>Dikarya</taxon>
        <taxon>Ascomycota</taxon>
        <taxon>Pezizomycotina</taxon>
        <taxon>Eurotiomycetes</taxon>
        <taxon>Eurotiomycetidae</taxon>
        <taxon>Eurotiales</taxon>
        <taxon>Aspergillaceae</taxon>
        <taxon>Penicillium</taxon>
        <taxon>Penicillium chrysogenum species complex</taxon>
    </lineage>
</organism>
<sequence length="244" mass="27335">MGGCWTIGWFGTRCHCGPDVATMGPWSGFQRLGIRGTVRETVRGVLHILHLCQAHLQKVNCEPPIKLARPPRRVSPRPMDAKHHQDRFITEQKVSPPPTFSPEPTSPESTAPGNTDPLYPLLKRAPRLEKTNAHCVREKIPGVLHISDVLKRSPVQHPHTSLTSTDCLLFTCPHWLLEPWQPAALPPSVPLVTGESAVECPRQLFLSFQGKRKREGGEVREGGYLYDGETRQLLNWESTSTPTW</sequence>
<feature type="compositionally biased region" description="Basic and acidic residues" evidence="1">
    <location>
        <begin position="79"/>
        <end position="90"/>
    </location>
</feature>
<dbReference type="AlphaFoldDB" id="B6HED2"/>
<dbReference type="VEuPathDB" id="FungiDB:PCH_Pc20g05080"/>
<keyword evidence="3" id="KW-1185">Reference proteome</keyword>
<evidence type="ECO:0000313" key="2">
    <source>
        <dbReference type="EMBL" id="CAP85837.1"/>
    </source>
</evidence>
<evidence type="ECO:0000313" key="3">
    <source>
        <dbReference type="Proteomes" id="UP000000724"/>
    </source>
</evidence>
<feature type="compositionally biased region" description="Pro residues" evidence="1">
    <location>
        <begin position="95"/>
        <end position="105"/>
    </location>
</feature>
<dbReference type="HOGENOM" id="CLU_1138331_0_0_1"/>
<dbReference type="EMBL" id="AM920435">
    <property type="protein sequence ID" value="CAP85837.1"/>
    <property type="molecule type" value="Genomic_DNA"/>
</dbReference>
<dbReference type="OrthoDB" id="4302265at2759"/>